<dbReference type="PANTHER" id="PTHR24074">
    <property type="entry name" value="CO-CHAPERONE PROTEIN DJLA"/>
    <property type="match status" value="1"/>
</dbReference>
<dbReference type="CDD" id="cd06257">
    <property type="entry name" value="DnaJ"/>
    <property type="match status" value="1"/>
</dbReference>
<dbReference type="SUPFAM" id="SSF48452">
    <property type="entry name" value="TPR-like"/>
    <property type="match status" value="1"/>
</dbReference>
<evidence type="ECO:0000313" key="4">
    <source>
        <dbReference type="EMBL" id="MCJ2543352.1"/>
    </source>
</evidence>
<comment type="caution">
    <text evidence="4">The sequence shown here is derived from an EMBL/GenBank/DDBJ whole genome shotgun (WGS) entry which is preliminary data.</text>
</comment>
<protein>
    <submittedName>
        <fullName evidence="4">DnaJ domain-containing protein</fullName>
    </submittedName>
</protein>
<dbReference type="SMART" id="SM00271">
    <property type="entry name" value="DnaJ"/>
    <property type="match status" value="1"/>
</dbReference>
<evidence type="ECO:0000313" key="5">
    <source>
        <dbReference type="Proteomes" id="UP000830835"/>
    </source>
</evidence>
<dbReference type="RefSeq" id="WP_244350628.1">
    <property type="nucleotide sequence ID" value="NZ_JAFIRA010000026.1"/>
</dbReference>
<reference evidence="4" key="1">
    <citation type="submission" date="2021-02" db="EMBL/GenBank/DDBJ databases">
        <title>The CRISPR/cas machinery reduction and long-range gene transfer in the hot spring cyanobacterium Synechococcus.</title>
        <authorList>
            <person name="Dvorak P."/>
            <person name="Jahodarova E."/>
            <person name="Hasler P."/>
            <person name="Poulickova A."/>
        </authorList>
    </citation>
    <scope>NUCLEOTIDE SEQUENCE</scope>
    <source>
        <strain evidence="4">Rupite</strain>
    </source>
</reference>
<evidence type="ECO:0000256" key="2">
    <source>
        <dbReference type="SAM" id="MobiDB-lite"/>
    </source>
</evidence>
<feature type="repeat" description="TPR" evidence="1">
    <location>
        <begin position="141"/>
        <end position="174"/>
    </location>
</feature>
<organism evidence="4 5">
    <name type="scientific">Thermostichus vulcanus str. 'Rupite'</name>
    <dbReference type="NCBI Taxonomy" id="2813851"/>
    <lineage>
        <taxon>Bacteria</taxon>
        <taxon>Bacillati</taxon>
        <taxon>Cyanobacteriota</taxon>
        <taxon>Cyanophyceae</taxon>
        <taxon>Thermostichales</taxon>
        <taxon>Thermostichaceae</taxon>
        <taxon>Thermostichus</taxon>
    </lineage>
</organism>
<accession>A0ABT0CC36</accession>
<evidence type="ECO:0000256" key="1">
    <source>
        <dbReference type="PROSITE-ProRule" id="PRU00339"/>
    </source>
</evidence>
<dbReference type="InterPro" id="IPR001623">
    <property type="entry name" value="DnaJ_domain"/>
</dbReference>
<dbReference type="InterPro" id="IPR011990">
    <property type="entry name" value="TPR-like_helical_dom_sf"/>
</dbReference>
<dbReference type="PROSITE" id="PS00636">
    <property type="entry name" value="DNAJ_1"/>
    <property type="match status" value="1"/>
</dbReference>
<keyword evidence="1" id="KW-0802">TPR repeat</keyword>
<dbReference type="PROSITE" id="PS50076">
    <property type="entry name" value="DNAJ_2"/>
    <property type="match status" value="1"/>
</dbReference>
<dbReference type="PRINTS" id="PR00625">
    <property type="entry name" value="JDOMAIN"/>
</dbReference>
<gene>
    <name evidence="4" type="ORF">JX360_10610</name>
</gene>
<feature type="region of interest" description="Disordered" evidence="2">
    <location>
        <begin position="55"/>
        <end position="83"/>
    </location>
</feature>
<name>A0ABT0CC36_THEVL</name>
<dbReference type="Gene3D" id="1.25.40.10">
    <property type="entry name" value="Tetratricopeptide repeat domain"/>
    <property type="match status" value="1"/>
</dbReference>
<evidence type="ECO:0000259" key="3">
    <source>
        <dbReference type="PROSITE" id="PS50076"/>
    </source>
</evidence>
<feature type="domain" description="J" evidence="3">
    <location>
        <begin position="2"/>
        <end position="65"/>
    </location>
</feature>
<dbReference type="InterPro" id="IPR036869">
    <property type="entry name" value="J_dom_sf"/>
</dbReference>
<dbReference type="Proteomes" id="UP000830835">
    <property type="component" value="Unassembled WGS sequence"/>
</dbReference>
<dbReference type="PROSITE" id="PS50005">
    <property type="entry name" value="TPR"/>
    <property type="match status" value="1"/>
</dbReference>
<dbReference type="InterPro" id="IPR018253">
    <property type="entry name" value="DnaJ_domain_CS"/>
</dbReference>
<sequence length="192" mass="21788">MDYYAILNVSPEADTEEVKQAFRQLARQFHPDVAGEGSRERFQQIRQAYQVLSDPEQRRRYDAQRQSSPPSNTSSGSSREGQVVIRTGSPSQAPLDSELLKEGIARVRAAWRNRQLPTAVAQAEALLKRFPNSSEAVHILALAYQRFGNYLIYEGRNQQAEAYLRKALATEPRNRELAFEVKRDLARLGIQA</sequence>
<dbReference type="SUPFAM" id="SSF46565">
    <property type="entry name" value="Chaperone J-domain"/>
    <property type="match status" value="1"/>
</dbReference>
<dbReference type="Gene3D" id="1.10.287.110">
    <property type="entry name" value="DnaJ domain"/>
    <property type="match status" value="1"/>
</dbReference>
<proteinExistence type="predicted"/>
<dbReference type="InterPro" id="IPR050817">
    <property type="entry name" value="DjlA_DnaK_co-chaperone"/>
</dbReference>
<dbReference type="InterPro" id="IPR019734">
    <property type="entry name" value="TPR_rpt"/>
</dbReference>
<feature type="compositionally biased region" description="Low complexity" evidence="2">
    <location>
        <begin position="67"/>
        <end position="78"/>
    </location>
</feature>
<keyword evidence="5" id="KW-1185">Reference proteome</keyword>
<dbReference type="Pfam" id="PF00226">
    <property type="entry name" value="DnaJ"/>
    <property type="match status" value="1"/>
</dbReference>
<dbReference type="EMBL" id="JAFIRA010000026">
    <property type="protein sequence ID" value="MCJ2543352.1"/>
    <property type="molecule type" value="Genomic_DNA"/>
</dbReference>